<dbReference type="InterPro" id="IPR050404">
    <property type="entry name" value="Heme-degrading_MO"/>
</dbReference>
<dbReference type="InterPro" id="IPR007138">
    <property type="entry name" value="ABM_dom"/>
</dbReference>
<dbReference type="EMBL" id="CYSC01000027">
    <property type="protein sequence ID" value="CUH71925.1"/>
    <property type="molecule type" value="Genomic_DNA"/>
</dbReference>
<sequence>MSYIAMNRFKVALGQEEAFEEIWRAREGRLNEMKGYQEFRMLKGAATEDYCLYSSHTTWATEEDFLAWTKSEQFRAAHANAGRSATKDVLVGPPQFEGFKTVLHESA</sequence>
<evidence type="ECO:0000313" key="5">
    <source>
        <dbReference type="Proteomes" id="UP000051887"/>
    </source>
</evidence>
<keyword evidence="4" id="KW-1185">Reference proteome</keyword>
<dbReference type="GO" id="GO:0004497">
    <property type="term" value="F:monooxygenase activity"/>
    <property type="evidence" value="ECO:0007669"/>
    <property type="project" value="UniProtKB-KW"/>
</dbReference>
<evidence type="ECO:0000313" key="3">
    <source>
        <dbReference type="EMBL" id="CUH71925.1"/>
    </source>
</evidence>
<dbReference type="Gene3D" id="3.30.70.100">
    <property type="match status" value="1"/>
</dbReference>
<protein>
    <submittedName>
        <fullName evidence="3">Heme-degrading monooxygenase</fullName>
        <ecNumber evidence="3">1.14.99.3</ecNumber>
    </submittedName>
</protein>
<name>A0A0P1GCX7_9RHOB</name>
<dbReference type="EMBL" id="CYSB01000005">
    <property type="protein sequence ID" value="CUH63448.1"/>
    <property type="molecule type" value="Genomic_DNA"/>
</dbReference>
<dbReference type="SUPFAM" id="SSF54909">
    <property type="entry name" value="Dimeric alpha+beta barrel"/>
    <property type="match status" value="1"/>
</dbReference>
<gene>
    <name evidence="3" type="primary">isdG</name>
    <name evidence="2" type="ORF">TL5118_00474</name>
    <name evidence="3" type="ORF">TL5120_01718</name>
</gene>
<proteinExistence type="predicted"/>
<reference evidence="2 4" key="2">
    <citation type="submission" date="2015-09" db="EMBL/GenBank/DDBJ databases">
        <authorList>
            <person name="Rodrigo-Torres L."/>
            <person name="Arahal D.R."/>
        </authorList>
    </citation>
    <scope>NUCLEOTIDE SEQUENCE [LARGE SCALE GENOMIC DNA]</scope>
    <source>
        <strain evidence="2 4">CECT 5118</strain>
    </source>
</reference>
<feature type="domain" description="ABM" evidence="1">
    <location>
        <begin position="3"/>
        <end position="99"/>
    </location>
</feature>
<dbReference type="RefSeq" id="WP_058243177.1">
    <property type="nucleotide sequence ID" value="NZ_CYSB01000005.1"/>
</dbReference>
<evidence type="ECO:0000259" key="1">
    <source>
        <dbReference type="PROSITE" id="PS51725"/>
    </source>
</evidence>
<dbReference type="PANTHER" id="PTHR34474">
    <property type="entry name" value="SIGNAL TRANSDUCTION PROTEIN TRAP"/>
    <property type="match status" value="1"/>
</dbReference>
<accession>A0A0P1GCX7</accession>
<evidence type="ECO:0000313" key="4">
    <source>
        <dbReference type="Proteomes" id="UP000051086"/>
    </source>
</evidence>
<keyword evidence="3" id="KW-0560">Oxidoreductase</keyword>
<dbReference type="OrthoDB" id="9798115at2"/>
<dbReference type="PROSITE" id="PS51725">
    <property type="entry name" value="ABM"/>
    <property type="match status" value="1"/>
</dbReference>
<dbReference type="Proteomes" id="UP000051086">
    <property type="component" value="Unassembled WGS sequence"/>
</dbReference>
<dbReference type="AlphaFoldDB" id="A0A0P1GCX7"/>
<dbReference type="PANTHER" id="PTHR34474:SF2">
    <property type="entry name" value="SIGNAL TRANSDUCTION PROTEIN TRAP"/>
    <property type="match status" value="1"/>
</dbReference>
<dbReference type="Proteomes" id="UP000051887">
    <property type="component" value="Unassembled WGS sequence"/>
</dbReference>
<reference evidence="3 5" key="1">
    <citation type="submission" date="2015-09" db="EMBL/GenBank/DDBJ databases">
        <authorList>
            <consortium name="Swine Surveillance"/>
        </authorList>
    </citation>
    <scope>NUCLEOTIDE SEQUENCE [LARGE SCALE GENOMIC DNA]</scope>
    <source>
        <strain evidence="3 5">5120</strain>
    </source>
</reference>
<keyword evidence="3" id="KW-0503">Monooxygenase</keyword>
<dbReference type="InterPro" id="IPR011008">
    <property type="entry name" value="Dimeric_a/b-barrel"/>
</dbReference>
<evidence type="ECO:0000313" key="2">
    <source>
        <dbReference type="EMBL" id="CUH63448.1"/>
    </source>
</evidence>
<organism evidence="3 5">
    <name type="scientific">Thalassovita autumnalis</name>
    <dbReference type="NCBI Taxonomy" id="2072972"/>
    <lineage>
        <taxon>Bacteria</taxon>
        <taxon>Pseudomonadati</taxon>
        <taxon>Pseudomonadota</taxon>
        <taxon>Alphaproteobacteria</taxon>
        <taxon>Rhodobacterales</taxon>
        <taxon>Roseobacteraceae</taxon>
        <taxon>Thalassovita</taxon>
    </lineage>
</organism>
<dbReference type="EC" id="1.14.99.3" evidence="3"/>
<dbReference type="Pfam" id="PF03992">
    <property type="entry name" value="ABM"/>
    <property type="match status" value="1"/>
</dbReference>